<dbReference type="InterPro" id="IPR058245">
    <property type="entry name" value="NreC/VraR/RcsB-like_REC"/>
</dbReference>
<organism evidence="6 7">
    <name type="scientific">Fulvivirga sediminis</name>
    <dbReference type="NCBI Taxonomy" id="2803949"/>
    <lineage>
        <taxon>Bacteria</taxon>
        <taxon>Pseudomonadati</taxon>
        <taxon>Bacteroidota</taxon>
        <taxon>Cytophagia</taxon>
        <taxon>Cytophagales</taxon>
        <taxon>Fulvivirgaceae</taxon>
        <taxon>Fulvivirga</taxon>
    </lineage>
</organism>
<dbReference type="AlphaFoldDB" id="A0A937F5F0"/>
<keyword evidence="2" id="KW-0238">DNA-binding</keyword>
<feature type="domain" description="Response regulatory" evidence="5">
    <location>
        <begin position="6"/>
        <end position="122"/>
    </location>
</feature>
<dbReference type="Pfam" id="PF00072">
    <property type="entry name" value="Response_reg"/>
    <property type="match status" value="1"/>
</dbReference>
<dbReference type="EMBL" id="JAESIY010000001">
    <property type="protein sequence ID" value="MBL3654589.1"/>
    <property type="molecule type" value="Genomic_DNA"/>
</dbReference>
<dbReference type="InterPro" id="IPR000792">
    <property type="entry name" value="Tscrpt_reg_LuxR_C"/>
</dbReference>
<dbReference type="CDD" id="cd17535">
    <property type="entry name" value="REC_NarL-like"/>
    <property type="match status" value="1"/>
</dbReference>
<dbReference type="Gene3D" id="3.40.50.2300">
    <property type="match status" value="1"/>
</dbReference>
<evidence type="ECO:0000259" key="5">
    <source>
        <dbReference type="PROSITE" id="PS50110"/>
    </source>
</evidence>
<evidence type="ECO:0000313" key="7">
    <source>
        <dbReference type="Proteomes" id="UP000659388"/>
    </source>
</evidence>
<feature type="domain" description="HTH luxR-type" evidence="4">
    <location>
        <begin position="156"/>
        <end position="221"/>
    </location>
</feature>
<dbReference type="CDD" id="cd06170">
    <property type="entry name" value="LuxR_C_like"/>
    <property type="match status" value="1"/>
</dbReference>
<dbReference type="SMART" id="SM00421">
    <property type="entry name" value="HTH_LUXR"/>
    <property type="match status" value="1"/>
</dbReference>
<evidence type="ECO:0000313" key="6">
    <source>
        <dbReference type="EMBL" id="MBL3654589.1"/>
    </source>
</evidence>
<dbReference type="InterPro" id="IPR001789">
    <property type="entry name" value="Sig_transdc_resp-reg_receiver"/>
</dbReference>
<dbReference type="GO" id="GO:0000160">
    <property type="term" value="P:phosphorelay signal transduction system"/>
    <property type="evidence" value="ECO:0007669"/>
    <property type="project" value="InterPro"/>
</dbReference>
<evidence type="ECO:0000256" key="3">
    <source>
        <dbReference type="PROSITE-ProRule" id="PRU00169"/>
    </source>
</evidence>
<dbReference type="InterPro" id="IPR011006">
    <property type="entry name" value="CheY-like_superfamily"/>
</dbReference>
<dbReference type="PANTHER" id="PTHR43214">
    <property type="entry name" value="TWO-COMPONENT RESPONSE REGULATOR"/>
    <property type="match status" value="1"/>
</dbReference>
<dbReference type="RefSeq" id="WP_202241518.1">
    <property type="nucleotide sequence ID" value="NZ_JAESIY010000001.1"/>
</dbReference>
<dbReference type="GO" id="GO:0003677">
    <property type="term" value="F:DNA binding"/>
    <property type="evidence" value="ECO:0007669"/>
    <property type="project" value="UniProtKB-KW"/>
</dbReference>
<dbReference type="SMART" id="SM00448">
    <property type="entry name" value="REC"/>
    <property type="match status" value="1"/>
</dbReference>
<accession>A0A937F5F0</accession>
<reference evidence="6" key="1">
    <citation type="submission" date="2021-01" db="EMBL/GenBank/DDBJ databases">
        <title>Fulvivirga kasyanovii gen. nov., sp nov., a novel member of the phylum Bacteroidetes isolated from seawater in a mussel farm.</title>
        <authorList>
            <person name="Zhao L.-H."/>
            <person name="Wang Z.-J."/>
        </authorList>
    </citation>
    <scope>NUCLEOTIDE SEQUENCE</scope>
    <source>
        <strain evidence="6">2943</strain>
    </source>
</reference>
<dbReference type="PROSITE" id="PS50110">
    <property type="entry name" value="RESPONSE_REGULATORY"/>
    <property type="match status" value="1"/>
</dbReference>
<dbReference type="PRINTS" id="PR00038">
    <property type="entry name" value="HTHLUXR"/>
</dbReference>
<protein>
    <submittedName>
        <fullName evidence="6">Response regulator transcription factor</fullName>
    </submittedName>
</protein>
<name>A0A937F5F0_9BACT</name>
<dbReference type="InterPro" id="IPR039420">
    <property type="entry name" value="WalR-like"/>
</dbReference>
<dbReference type="PANTHER" id="PTHR43214:SF43">
    <property type="entry name" value="TWO-COMPONENT RESPONSE REGULATOR"/>
    <property type="match status" value="1"/>
</dbReference>
<keyword evidence="7" id="KW-1185">Reference proteome</keyword>
<evidence type="ECO:0000256" key="2">
    <source>
        <dbReference type="ARBA" id="ARBA00023125"/>
    </source>
</evidence>
<dbReference type="InterPro" id="IPR016032">
    <property type="entry name" value="Sig_transdc_resp-reg_C-effctor"/>
</dbReference>
<dbReference type="SUPFAM" id="SSF52172">
    <property type="entry name" value="CheY-like"/>
    <property type="match status" value="1"/>
</dbReference>
<proteinExistence type="predicted"/>
<gene>
    <name evidence="6" type="ORF">JL102_00485</name>
</gene>
<evidence type="ECO:0000256" key="1">
    <source>
        <dbReference type="ARBA" id="ARBA00022553"/>
    </source>
</evidence>
<comment type="caution">
    <text evidence="6">The sequence shown here is derived from an EMBL/GenBank/DDBJ whole genome shotgun (WGS) entry which is preliminary data.</text>
</comment>
<feature type="modified residue" description="4-aspartylphosphate" evidence="3">
    <location>
        <position position="57"/>
    </location>
</feature>
<keyword evidence="1 3" id="KW-0597">Phosphoprotein</keyword>
<dbReference type="GO" id="GO:0006355">
    <property type="term" value="P:regulation of DNA-templated transcription"/>
    <property type="evidence" value="ECO:0007669"/>
    <property type="project" value="InterPro"/>
</dbReference>
<dbReference type="PROSITE" id="PS50043">
    <property type="entry name" value="HTH_LUXR_2"/>
    <property type="match status" value="1"/>
</dbReference>
<sequence length="230" mass="26030">MDNIIKLMLVDDHEIVRKGIKVLLDGYEEFEVVSDVGGGKEALGSLTGLKPDLLIMDNNLLSSDGVELVNRAREMYSNLPIMILTARKDEKIITKYIDAGVDGYLLKYCGVDELVRAIQTVSSGQKYISGEVSDILVSNYLSAKKAQKMAPELQVERRIDYGLTKRERQILKLIYSGISNKEIAEQLDKSIRTIETHRFNIMKKLEVSNVSELFHTIENEPSLKMELTKY</sequence>
<dbReference type="Pfam" id="PF00196">
    <property type="entry name" value="GerE"/>
    <property type="match status" value="1"/>
</dbReference>
<dbReference type="SUPFAM" id="SSF46894">
    <property type="entry name" value="C-terminal effector domain of the bipartite response regulators"/>
    <property type="match status" value="1"/>
</dbReference>
<dbReference type="Proteomes" id="UP000659388">
    <property type="component" value="Unassembled WGS sequence"/>
</dbReference>
<evidence type="ECO:0000259" key="4">
    <source>
        <dbReference type="PROSITE" id="PS50043"/>
    </source>
</evidence>